<gene>
    <name evidence="7" type="ORF">FC92_GL000340</name>
</gene>
<dbReference type="EMBL" id="AZDX01000013">
    <property type="protein sequence ID" value="KRL06818.1"/>
    <property type="molecule type" value="Genomic_DNA"/>
</dbReference>
<dbReference type="PROSITE" id="PS00065">
    <property type="entry name" value="D_2_HYDROXYACID_DH_1"/>
    <property type="match status" value="1"/>
</dbReference>
<evidence type="ECO:0000313" key="8">
    <source>
        <dbReference type="Proteomes" id="UP000051448"/>
    </source>
</evidence>
<dbReference type="GeneID" id="98310025"/>
<protein>
    <submittedName>
        <fullName evidence="7">Dehydrogenase</fullName>
    </submittedName>
</protein>
<dbReference type="InterPro" id="IPR006139">
    <property type="entry name" value="D-isomer_2_OHA_DH_cat_dom"/>
</dbReference>
<evidence type="ECO:0000259" key="6">
    <source>
        <dbReference type="Pfam" id="PF02826"/>
    </source>
</evidence>
<dbReference type="InterPro" id="IPR036291">
    <property type="entry name" value="NAD(P)-bd_dom_sf"/>
</dbReference>
<comment type="caution">
    <text evidence="7">The sequence shown here is derived from an EMBL/GenBank/DDBJ whole genome shotgun (WGS) entry which is preliminary data.</text>
</comment>
<keyword evidence="8" id="KW-1185">Reference proteome</keyword>
<dbReference type="Pfam" id="PF02826">
    <property type="entry name" value="2-Hacid_dh_C"/>
    <property type="match status" value="1"/>
</dbReference>
<sequence>MKVMLSDFKELMQKDNMVEIKLLKKDHPDWTIVTQPYDEKEPSAFFAELKDVDALITAFLPINKMILDAAPRLKLISISAVGYEKVDLKMAQKRGVRVCAIGEYCTQDVAEFTISLMFALVKRLKQYDRLVVEKHRWEYDAFMAQPRLSRMTLGIFGYGRIGAAVAKMAVALGMRVIAYSHHITAGTIKDNVEFVSEEELLAKSDIISNHMRATTENYHFFNADIFKKMRQKKPYFINVSRGETVDETELLSAIDNGMVRGAALDVLESEPPALVNNPLLQRDNIIISPHAAFYSQDSMAMLQRISCQNVTSFFEGRDEKVFNFVDQY</sequence>
<name>A0A0R1MNC9_9LACO</name>
<evidence type="ECO:0000256" key="1">
    <source>
        <dbReference type="ARBA" id="ARBA00005854"/>
    </source>
</evidence>
<organism evidence="7 8">
    <name type="scientific">Liquorilactobacillus hordei DSM 19519</name>
    <dbReference type="NCBI Taxonomy" id="1423759"/>
    <lineage>
        <taxon>Bacteria</taxon>
        <taxon>Bacillati</taxon>
        <taxon>Bacillota</taxon>
        <taxon>Bacilli</taxon>
        <taxon>Lactobacillales</taxon>
        <taxon>Lactobacillaceae</taxon>
        <taxon>Liquorilactobacillus</taxon>
    </lineage>
</organism>
<keyword evidence="2 4" id="KW-0560">Oxidoreductase</keyword>
<dbReference type="SUPFAM" id="SSF51735">
    <property type="entry name" value="NAD(P)-binding Rossmann-fold domains"/>
    <property type="match status" value="1"/>
</dbReference>
<evidence type="ECO:0000256" key="4">
    <source>
        <dbReference type="RuleBase" id="RU003719"/>
    </source>
</evidence>
<evidence type="ECO:0000256" key="2">
    <source>
        <dbReference type="ARBA" id="ARBA00023002"/>
    </source>
</evidence>
<dbReference type="OrthoDB" id="9805416at2"/>
<evidence type="ECO:0000259" key="5">
    <source>
        <dbReference type="Pfam" id="PF00389"/>
    </source>
</evidence>
<dbReference type="PANTHER" id="PTHR43761:SF1">
    <property type="entry name" value="D-ISOMER SPECIFIC 2-HYDROXYACID DEHYDROGENASE CATALYTIC DOMAIN-CONTAINING PROTEIN-RELATED"/>
    <property type="match status" value="1"/>
</dbReference>
<dbReference type="GO" id="GO:0016616">
    <property type="term" value="F:oxidoreductase activity, acting on the CH-OH group of donors, NAD or NADP as acceptor"/>
    <property type="evidence" value="ECO:0007669"/>
    <property type="project" value="InterPro"/>
</dbReference>
<reference evidence="7 8" key="1">
    <citation type="journal article" date="2015" name="Genome Announc.">
        <title>Expanding the biotechnology potential of lactobacilli through comparative genomics of 213 strains and associated genera.</title>
        <authorList>
            <person name="Sun Z."/>
            <person name="Harris H.M."/>
            <person name="McCann A."/>
            <person name="Guo C."/>
            <person name="Argimon S."/>
            <person name="Zhang W."/>
            <person name="Yang X."/>
            <person name="Jeffery I.B."/>
            <person name="Cooney J.C."/>
            <person name="Kagawa T.F."/>
            <person name="Liu W."/>
            <person name="Song Y."/>
            <person name="Salvetti E."/>
            <person name="Wrobel A."/>
            <person name="Rasinkangas P."/>
            <person name="Parkhill J."/>
            <person name="Rea M.C."/>
            <person name="O'Sullivan O."/>
            <person name="Ritari J."/>
            <person name="Douillard F.P."/>
            <person name="Paul Ross R."/>
            <person name="Yang R."/>
            <person name="Briner A.E."/>
            <person name="Felis G.E."/>
            <person name="de Vos W.M."/>
            <person name="Barrangou R."/>
            <person name="Klaenhammer T.R."/>
            <person name="Caufield P.W."/>
            <person name="Cui Y."/>
            <person name="Zhang H."/>
            <person name="O'Toole P.W."/>
        </authorList>
    </citation>
    <scope>NUCLEOTIDE SEQUENCE [LARGE SCALE GENOMIC DNA]</scope>
    <source>
        <strain evidence="7 8">DSM 19519</strain>
    </source>
</reference>
<dbReference type="PANTHER" id="PTHR43761">
    <property type="entry name" value="D-ISOMER SPECIFIC 2-HYDROXYACID DEHYDROGENASE FAMILY PROTEIN (AFU_ORTHOLOGUE AFUA_1G13630)"/>
    <property type="match status" value="1"/>
</dbReference>
<dbReference type="GO" id="GO:0051287">
    <property type="term" value="F:NAD binding"/>
    <property type="evidence" value="ECO:0007669"/>
    <property type="project" value="InterPro"/>
</dbReference>
<dbReference type="Pfam" id="PF00389">
    <property type="entry name" value="2-Hacid_dh"/>
    <property type="match status" value="1"/>
</dbReference>
<dbReference type="RefSeq" id="WP_057869470.1">
    <property type="nucleotide sequence ID" value="NZ_AZDX01000013.1"/>
</dbReference>
<feature type="domain" description="D-isomer specific 2-hydroxyacid dehydrogenase catalytic" evidence="5">
    <location>
        <begin position="19"/>
        <end position="318"/>
    </location>
</feature>
<comment type="similarity">
    <text evidence="1 4">Belongs to the D-isomer specific 2-hydroxyacid dehydrogenase family.</text>
</comment>
<accession>A0A0R1MNC9</accession>
<dbReference type="InterPro" id="IPR029752">
    <property type="entry name" value="D-isomer_DH_CS1"/>
</dbReference>
<dbReference type="Gene3D" id="3.40.50.720">
    <property type="entry name" value="NAD(P)-binding Rossmann-like Domain"/>
    <property type="match status" value="2"/>
</dbReference>
<dbReference type="STRING" id="1423759.FC92_GL000340"/>
<dbReference type="PATRIC" id="fig|1423759.3.peg.366"/>
<keyword evidence="3" id="KW-0520">NAD</keyword>
<evidence type="ECO:0000313" key="7">
    <source>
        <dbReference type="EMBL" id="KRL06818.1"/>
    </source>
</evidence>
<dbReference type="AlphaFoldDB" id="A0A0R1MNC9"/>
<dbReference type="Proteomes" id="UP000051448">
    <property type="component" value="Unassembled WGS sequence"/>
</dbReference>
<feature type="domain" description="D-isomer specific 2-hydroxyacid dehydrogenase NAD-binding" evidence="6">
    <location>
        <begin position="114"/>
        <end position="292"/>
    </location>
</feature>
<dbReference type="InterPro" id="IPR006140">
    <property type="entry name" value="D-isomer_DH_NAD-bd"/>
</dbReference>
<proteinExistence type="inferred from homology"/>
<evidence type="ECO:0000256" key="3">
    <source>
        <dbReference type="ARBA" id="ARBA00023027"/>
    </source>
</evidence>
<dbReference type="InterPro" id="IPR050418">
    <property type="entry name" value="D-iso_2-hydroxyacid_DH_PdxB"/>
</dbReference>
<dbReference type="SUPFAM" id="SSF52283">
    <property type="entry name" value="Formate/glycerate dehydrogenase catalytic domain-like"/>
    <property type="match status" value="1"/>
</dbReference>